<dbReference type="AlphaFoldDB" id="A0A1I1ZRA5"/>
<keyword evidence="2" id="KW-1185">Reference proteome</keyword>
<organism evidence="1 2">
    <name type="scientific">Flavobacterium xueshanense</name>
    <dbReference type="NCBI Taxonomy" id="935223"/>
    <lineage>
        <taxon>Bacteria</taxon>
        <taxon>Pseudomonadati</taxon>
        <taxon>Bacteroidota</taxon>
        <taxon>Flavobacteriia</taxon>
        <taxon>Flavobacteriales</taxon>
        <taxon>Flavobacteriaceae</taxon>
        <taxon>Flavobacterium</taxon>
    </lineage>
</organism>
<dbReference type="Proteomes" id="UP000198596">
    <property type="component" value="Unassembled WGS sequence"/>
</dbReference>
<accession>A0A1I1ZRA5</accession>
<dbReference type="EMBL" id="FONQ01000001">
    <property type="protein sequence ID" value="SFE34239.1"/>
    <property type="molecule type" value="Genomic_DNA"/>
</dbReference>
<proteinExistence type="predicted"/>
<gene>
    <name evidence="1" type="ORF">SAMN04488131_101429</name>
</gene>
<protein>
    <submittedName>
        <fullName evidence="1">Uncharacterized protein</fullName>
    </submittedName>
</protein>
<evidence type="ECO:0000313" key="1">
    <source>
        <dbReference type="EMBL" id="SFE34239.1"/>
    </source>
</evidence>
<reference evidence="2" key="1">
    <citation type="submission" date="2016-10" db="EMBL/GenBank/DDBJ databases">
        <authorList>
            <person name="Varghese N."/>
            <person name="Submissions S."/>
        </authorList>
    </citation>
    <scope>NUCLEOTIDE SEQUENCE [LARGE SCALE GENOMIC DNA]</scope>
    <source>
        <strain evidence="2">CGMCC 1.9227</strain>
    </source>
</reference>
<sequence length="61" mass="7034">MSFDTKGNLFTLKFENTLSNINKINVYGNAIPFLKVDFFAGDLFFDEKTVIYLSMIILMET</sequence>
<name>A0A1I1ZRA5_9FLAO</name>
<evidence type="ECO:0000313" key="2">
    <source>
        <dbReference type="Proteomes" id="UP000198596"/>
    </source>
</evidence>